<dbReference type="Proteomes" id="UP000801492">
    <property type="component" value="Unassembled WGS sequence"/>
</dbReference>
<dbReference type="OrthoDB" id="6798820at2759"/>
<reference evidence="1" key="1">
    <citation type="submission" date="2019-08" db="EMBL/GenBank/DDBJ databases">
        <title>The genome of the North American firefly Photinus pyralis.</title>
        <authorList>
            <consortium name="Photinus pyralis genome working group"/>
            <person name="Fallon T.R."/>
            <person name="Sander Lower S.E."/>
            <person name="Weng J.-K."/>
        </authorList>
    </citation>
    <scope>NUCLEOTIDE SEQUENCE</scope>
    <source>
        <strain evidence="1">TRF0915ILg1</strain>
        <tissue evidence="1">Whole body</tissue>
    </source>
</reference>
<sequence length="88" mass="9729">MKEFLVQKSCLDEPSTSTSIATALDLANKYSVPPKSLPKEVVEESQKITPLEVYQEPGSSSSGSQQILNEIPSYPALWNAFYMSSETR</sequence>
<gene>
    <name evidence="1" type="ORF">ILUMI_17288</name>
</gene>
<proteinExistence type="predicted"/>
<dbReference type="EMBL" id="VTPC01072967">
    <property type="protein sequence ID" value="KAF2888885.1"/>
    <property type="molecule type" value="Genomic_DNA"/>
</dbReference>
<comment type="caution">
    <text evidence="1">The sequence shown here is derived from an EMBL/GenBank/DDBJ whole genome shotgun (WGS) entry which is preliminary data.</text>
</comment>
<evidence type="ECO:0000313" key="1">
    <source>
        <dbReference type="EMBL" id="KAF2888885.1"/>
    </source>
</evidence>
<organism evidence="1 2">
    <name type="scientific">Ignelater luminosus</name>
    <name type="common">Cucubano</name>
    <name type="synonym">Pyrophorus luminosus</name>
    <dbReference type="NCBI Taxonomy" id="2038154"/>
    <lineage>
        <taxon>Eukaryota</taxon>
        <taxon>Metazoa</taxon>
        <taxon>Ecdysozoa</taxon>
        <taxon>Arthropoda</taxon>
        <taxon>Hexapoda</taxon>
        <taxon>Insecta</taxon>
        <taxon>Pterygota</taxon>
        <taxon>Neoptera</taxon>
        <taxon>Endopterygota</taxon>
        <taxon>Coleoptera</taxon>
        <taxon>Polyphaga</taxon>
        <taxon>Elateriformia</taxon>
        <taxon>Elateroidea</taxon>
        <taxon>Elateridae</taxon>
        <taxon>Agrypninae</taxon>
        <taxon>Pyrophorini</taxon>
        <taxon>Ignelater</taxon>
    </lineage>
</organism>
<evidence type="ECO:0000313" key="2">
    <source>
        <dbReference type="Proteomes" id="UP000801492"/>
    </source>
</evidence>
<dbReference type="AlphaFoldDB" id="A0A8K0G216"/>
<keyword evidence="2" id="KW-1185">Reference proteome</keyword>
<name>A0A8K0G216_IGNLU</name>
<protein>
    <submittedName>
        <fullName evidence="1">Uncharacterized protein</fullName>
    </submittedName>
</protein>
<accession>A0A8K0G216</accession>